<evidence type="ECO:0000256" key="4">
    <source>
        <dbReference type="SAM" id="Phobius"/>
    </source>
</evidence>
<dbReference type="GeneID" id="129323603"/>
<feature type="domain" description="LRRCT" evidence="5">
    <location>
        <begin position="34"/>
        <end position="88"/>
    </location>
</feature>
<dbReference type="SUPFAM" id="SSF52058">
    <property type="entry name" value="L domain-like"/>
    <property type="match status" value="1"/>
</dbReference>
<evidence type="ECO:0000259" key="5">
    <source>
        <dbReference type="SMART" id="SM00082"/>
    </source>
</evidence>
<keyword evidence="4" id="KW-0472">Membrane</keyword>
<keyword evidence="6" id="KW-1185">Reference proteome</keyword>
<evidence type="ECO:0000256" key="2">
    <source>
        <dbReference type="ARBA" id="ARBA00022729"/>
    </source>
</evidence>
<evidence type="ECO:0000313" key="6">
    <source>
        <dbReference type="Proteomes" id="UP001190640"/>
    </source>
</evidence>
<organism evidence="6 7">
    <name type="scientific">Eublepharis macularius</name>
    <name type="common">Leopard gecko</name>
    <name type="synonym">Cyrtodactylus macularius</name>
    <dbReference type="NCBI Taxonomy" id="481883"/>
    <lineage>
        <taxon>Eukaryota</taxon>
        <taxon>Metazoa</taxon>
        <taxon>Chordata</taxon>
        <taxon>Craniata</taxon>
        <taxon>Vertebrata</taxon>
        <taxon>Euteleostomi</taxon>
        <taxon>Lepidosauria</taxon>
        <taxon>Squamata</taxon>
        <taxon>Bifurcata</taxon>
        <taxon>Gekkota</taxon>
        <taxon>Eublepharidae</taxon>
        <taxon>Eublepharinae</taxon>
        <taxon>Eublepharis</taxon>
    </lineage>
</organism>
<keyword evidence="4" id="KW-1133">Transmembrane helix</keyword>
<keyword evidence="2" id="KW-0732">Signal</keyword>
<dbReference type="InterPro" id="IPR032675">
    <property type="entry name" value="LRR_dom_sf"/>
</dbReference>
<dbReference type="InterPro" id="IPR000483">
    <property type="entry name" value="Cys-rich_flank_reg_C"/>
</dbReference>
<dbReference type="SMART" id="SM00082">
    <property type="entry name" value="LRRCT"/>
    <property type="match status" value="1"/>
</dbReference>
<dbReference type="PANTHER" id="PTHR24366">
    <property type="entry name" value="IG(IMMUNOGLOBULIN) AND LRR(LEUCINE RICH REPEAT) DOMAINS"/>
    <property type="match status" value="1"/>
</dbReference>
<dbReference type="KEGG" id="emc:129323603"/>
<protein>
    <submittedName>
        <fullName evidence="7">Leucine-rich repeat-containing protein 52-like</fullName>
    </submittedName>
</protein>
<reference evidence="7" key="1">
    <citation type="submission" date="2025-08" db="UniProtKB">
        <authorList>
            <consortium name="RefSeq"/>
        </authorList>
    </citation>
    <scope>IDENTIFICATION</scope>
    <source>
        <tissue evidence="7">Blood</tissue>
    </source>
</reference>
<name>A0AA97IV18_EUBMA</name>
<evidence type="ECO:0000313" key="7">
    <source>
        <dbReference type="RefSeq" id="XP_054826104.1"/>
    </source>
</evidence>
<dbReference type="PANTHER" id="PTHR24366:SF96">
    <property type="entry name" value="LEUCINE RICH REPEAT CONTAINING 53"/>
    <property type="match status" value="1"/>
</dbReference>
<keyword evidence="3" id="KW-0677">Repeat</keyword>
<feature type="transmembrane region" description="Helical" evidence="4">
    <location>
        <begin position="100"/>
        <end position="125"/>
    </location>
</feature>
<dbReference type="Proteomes" id="UP001190640">
    <property type="component" value="Chromosome 2"/>
</dbReference>
<keyword evidence="4" id="KW-0812">Transmembrane</keyword>
<accession>A0AA97IV18</accession>
<dbReference type="RefSeq" id="XP_054826104.1">
    <property type="nucleotide sequence ID" value="XM_054970129.1"/>
</dbReference>
<dbReference type="AlphaFoldDB" id="A0AA97IV18"/>
<proteinExistence type="predicted"/>
<sequence>MLAYLDVSYCGLNYVDDDALEHLSNLHTLGINNNPWICDCALLEFCTWIQESAILLSNPDDIVCAEPSSFQGLQLFGRVQHELHHSCLVHLEAHDFLNMALIAFCIFFGGTLVAGLVGISTVMYYHPTMKTDDNEAENEEYRMI</sequence>
<evidence type="ECO:0000256" key="1">
    <source>
        <dbReference type="ARBA" id="ARBA00022614"/>
    </source>
</evidence>
<dbReference type="Gene3D" id="3.80.10.10">
    <property type="entry name" value="Ribonuclease Inhibitor"/>
    <property type="match status" value="1"/>
</dbReference>
<gene>
    <name evidence="7" type="primary">LOC129323603</name>
</gene>
<keyword evidence="1" id="KW-0433">Leucine-rich repeat</keyword>
<evidence type="ECO:0000256" key="3">
    <source>
        <dbReference type="ARBA" id="ARBA00022737"/>
    </source>
</evidence>